<dbReference type="EMBL" id="FNQY01000013">
    <property type="protein sequence ID" value="SEA30955.1"/>
    <property type="molecule type" value="Genomic_DNA"/>
</dbReference>
<keyword evidence="3 6" id="KW-0812">Transmembrane</keyword>
<proteinExistence type="inferred from homology"/>
<feature type="transmembrane region" description="Helical" evidence="6">
    <location>
        <begin position="128"/>
        <end position="149"/>
    </location>
</feature>
<dbReference type="GO" id="GO:0016020">
    <property type="term" value="C:membrane"/>
    <property type="evidence" value="ECO:0007669"/>
    <property type="project" value="UniProtKB-SubCell"/>
</dbReference>
<sequence length="333" mass="35797">MKKPTLQGFIMAISAAICWGFSGTFCQYLFQKRGISVEWMITVRMLGAGVLLLLYAGFIQKLPLLSIFKRKNDSIALITFTIFGMVAVQYTYFAAIRHSNAGTATVLQYAGPVLIAIYLAIKSRKLPGIATGIAIILATLGTILLVTHGHFGTLAISKTALVLGLSSAVALAIYTLQPLRLLSAYKSSIIIGWSMLIGGILFSCIHAPWQATGSWDMLAIGAVGFIILFGTLIAFSLYMTAVQLIGGQMTSLLASAEPLSATILAVVWLHTSFQLMDWIGSLMIISTIFFLSSADKKTKKLPVASGEIQKDPTLLSAQLKEVLDAPEILEKAG</sequence>
<evidence type="ECO:0000256" key="2">
    <source>
        <dbReference type="ARBA" id="ARBA00007362"/>
    </source>
</evidence>
<feature type="transmembrane region" description="Helical" evidence="6">
    <location>
        <begin position="250"/>
        <end position="269"/>
    </location>
</feature>
<dbReference type="PANTHER" id="PTHR32322">
    <property type="entry name" value="INNER MEMBRANE TRANSPORTER"/>
    <property type="match status" value="1"/>
</dbReference>
<evidence type="ECO:0000256" key="6">
    <source>
        <dbReference type="SAM" id="Phobius"/>
    </source>
</evidence>
<evidence type="ECO:0000256" key="5">
    <source>
        <dbReference type="ARBA" id="ARBA00023136"/>
    </source>
</evidence>
<feature type="transmembrane region" description="Helical" evidence="6">
    <location>
        <begin position="75"/>
        <end position="95"/>
    </location>
</feature>
<feature type="transmembrane region" description="Helical" evidence="6">
    <location>
        <begin position="9"/>
        <end position="30"/>
    </location>
</feature>
<feature type="domain" description="EamA" evidence="7">
    <location>
        <begin position="160"/>
        <end position="292"/>
    </location>
</feature>
<dbReference type="InterPro" id="IPR037185">
    <property type="entry name" value="EmrE-like"/>
</dbReference>
<protein>
    <submittedName>
        <fullName evidence="8">EamA-like transporter family protein</fullName>
    </submittedName>
</protein>
<dbReference type="InterPro" id="IPR050638">
    <property type="entry name" value="AA-Vitamin_Transporters"/>
</dbReference>
<keyword evidence="9" id="KW-1185">Reference proteome</keyword>
<keyword evidence="4 6" id="KW-1133">Transmembrane helix</keyword>
<keyword evidence="5 6" id="KW-0472">Membrane</keyword>
<feature type="transmembrane region" description="Helical" evidence="6">
    <location>
        <begin position="275"/>
        <end position="292"/>
    </location>
</feature>
<dbReference type="AlphaFoldDB" id="A0A1H4A4Q1"/>
<dbReference type="OrthoDB" id="9810818at2"/>
<dbReference type="SUPFAM" id="SSF103481">
    <property type="entry name" value="Multidrug resistance efflux transporter EmrE"/>
    <property type="match status" value="2"/>
</dbReference>
<feature type="transmembrane region" description="Helical" evidence="6">
    <location>
        <begin position="215"/>
        <end position="238"/>
    </location>
</feature>
<feature type="transmembrane region" description="Helical" evidence="6">
    <location>
        <begin position="155"/>
        <end position="176"/>
    </location>
</feature>
<evidence type="ECO:0000256" key="1">
    <source>
        <dbReference type="ARBA" id="ARBA00004141"/>
    </source>
</evidence>
<dbReference type="Proteomes" id="UP000199041">
    <property type="component" value="Unassembled WGS sequence"/>
</dbReference>
<feature type="transmembrane region" description="Helical" evidence="6">
    <location>
        <begin position="188"/>
        <end position="209"/>
    </location>
</feature>
<evidence type="ECO:0000259" key="7">
    <source>
        <dbReference type="Pfam" id="PF00892"/>
    </source>
</evidence>
<gene>
    <name evidence="8" type="ORF">SAMN05192529_11360</name>
</gene>
<comment type="subcellular location">
    <subcellularLocation>
        <location evidence="1">Membrane</location>
        <topology evidence="1">Multi-pass membrane protein</topology>
    </subcellularLocation>
</comment>
<dbReference type="STRING" id="551991.SAMN05192529_11360"/>
<evidence type="ECO:0000256" key="4">
    <source>
        <dbReference type="ARBA" id="ARBA00022989"/>
    </source>
</evidence>
<dbReference type="Pfam" id="PF00892">
    <property type="entry name" value="EamA"/>
    <property type="match status" value="2"/>
</dbReference>
<feature type="transmembrane region" description="Helical" evidence="6">
    <location>
        <begin position="101"/>
        <end position="121"/>
    </location>
</feature>
<comment type="similarity">
    <text evidence="2">Belongs to the EamA transporter family.</text>
</comment>
<evidence type="ECO:0000313" key="9">
    <source>
        <dbReference type="Proteomes" id="UP000199041"/>
    </source>
</evidence>
<dbReference type="InterPro" id="IPR000620">
    <property type="entry name" value="EamA_dom"/>
</dbReference>
<feature type="domain" description="EamA" evidence="7">
    <location>
        <begin position="8"/>
        <end position="146"/>
    </location>
</feature>
<name>A0A1H4A4Q1_9BACT</name>
<evidence type="ECO:0000256" key="3">
    <source>
        <dbReference type="ARBA" id="ARBA00022692"/>
    </source>
</evidence>
<reference evidence="8 9" key="1">
    <citation type="submission" date="2016-10" db="EMBL/GenBank/DDBJ databases">
        <authorList>
            <person name="de Groot N.N."/>
        </authorList>
    </citation>
    <scope>NUCLEOTIDE SEQUENCE [LARGE SCALE GENOMIC DNA]</scope>
    <source>
        <strain evidence="8 9">Vu-144</strain>
    </source>
</reference>
<dbReference type="RefSeq" id="WP_091398626.1">
    <property type="nucleotide sequence ID" value="NZ_FNQY01000013.1"/>
</dbReference>
<dbReference type="PANTHER" id="PTHR32322:SF2">
    <property type="entry name" value="EAMA DOMAIN-CONTAINING PROTEIN"/>
    <property type="match status" value="1"/>
</dbReference>
<accession>A0A1H4A4Q1</accession>
<organism evidence="8 9">
    <name type="scientific">Arachidicoccus rhizosphaerae</name>
    <dbReference type="NCBI Taxonomy" id="551991"/>
    <lineage>
        <taxon>Bacteria</taxon>
        <taxon>Pseudomonadati</taxon>
        <taxon>Bacteroidota</taxon>
        <taxon>Chitinophagia</taxon>
        <taxon>Chitinophagales</taxon>
        <taxon>Chitinophagaceae</taxon>
        <taxon>Arachidicoccus</taxon>
    </lineage>
</organism>
<evidence type="ECO:0000313" key="8">
    <source>
        <dbReference type="EMBL" id="SEA30955.1"/>
    </source>
</evidence>